<name>A0A2X0VHN4_9GAMM</name>
<gene>
    <name evidence="14 15" type="primary">hslV</name>
    <name evidence="15" type="ORF">NCTC13093_00341</name>
</gene>
<dbReference type="InterPro" id="IPR023333">
    <property type="entry name" value="Proteasome_suB-type"/>
</dbReference>
<keyword evidence="3 14" id="KW-0963">Cytoplasm</keyword>
<evidence type="ECO:0000256" key="2">
    <source>
        <dbReference type="ARBA" id="ARBA00006053"/>
    </source>
</evidence>
<dbReference type="GO" id="GO:0046872">
    <property type="term" value="F:metal ion binding"/>
    <property type="evidence" value="ECO:0007669"/>
    <property type="project" value="UniProtKB-KW"/>
</dbReference>
<reference evidence="15 16" key="1">
    <citation type="submission" date="2018-06" db="EMBL/GenBank/DDBJ databases">
        <authorList>
            <consortium name="Pathogen Informatics"/>
            <person name="Doyle S."/>
        </authorList>
    </citation>
    <scope>NUCLEOTIDE SEQUENCE [LARGE SCALE GENOMIC DNA]</scope>
    <source>
        <strain evidence="15 16">NCTC13093</strain>
    </source>
</reference>
<dbReference type="GO" id="GO:0009376">
    <property type="term" value="C:HslUV protease complex"/>
    <property type="evidence" value="ECO:0007669"/>
    <property type="project" value="UniProtKB-UniRule"/>
</dbReference>
<feature type="binding site" evidence="14">
    <location>
        <position position="161"/>
    </location>
    <ligand>
        <name>Na(+)</name>
        <dbReference type="ChEBI" id="CHEBI:29101"/>
    </ligand>
</feature>
<evidence type="ECO:0000256" key="14">
    <source>
        <dbReference type="HAMAP-Rule" id="MF_00248"/>
    </source>
</evidence>
<evidence type="ECO:0000256" key="6">
    <source>
        <dbReference type="ARBA" id="ARBA00022698"/>
    </source>
</evidence>
<dbReference type="GO" id="GO:0004298">
    <property type="term" value="F:threonine-type endopeptidase activity"/>
    <property type="evidence" value="ECO:0007669"/>
    <property type="project" value="UniProtKB-KW"/>
</dbReference>
<comment type="subunit">
    <text evidence="11 14">A double ring-shaped homohexamer of HslV is capped on each side by a ring-shaped HslU homohexamer. The assembly of the HslU/HslV complex is dependent on binding of ATP.</text>
</comment>
<comment type="catalytic activity">
    <reaction evidence="10 14">
        <text>ATP-dependent cleavage of peptide bonds with broad specificity.</text>
        <dbReference type="EC" id="3.4.25.2"/>
    </reaction>
</comment>
<dbReference type="InterPro" id="IPR001353">
    <property type="entry name" value="Proteasome_sua/b"/>
</dbReference>
<dbReference type="HAMAP" id="MF_00248">
    <property type="entry name" value="HslV"/>
    <property type="match status" value="1"/>
</dbReference>
<dbReference type="Proteomes" id="UP000250086">
    <property type="component" value="Unassembled WGS sequence"/>
</dbReference>
<evidence type="ECO:0000256" key="13">
    <source>
        <dbReference type="ARBA" id="ARBA00074399"/>
    </source>
</evidence>
<comment type="function">
    <text evidence="14">Protease subunit of a proteasome-like degradation complex believed to be a general protein degrading machinery.</text>
</comment>
<dbReference type="CDD" id="cd01913">
    <property type="entry name" value="protease_HslV"/>
    <property type="match status" value="1"/>
</dbReference>
<dbReference type="InterPro" id="IPR029055">
    <property type="entry name" value="Ntn_hydrolases_N"/>
</dbReference>
<keyword evidence="8 14" id="KW-0378">Hydrolase</keyword>
<comment type="activity regulation">
    <text evidence="14">Allosterically activated by HslU binding.</text>
</comment>
<dbReference type="GO" id="GO:0005839">
    <property type="term" value="C:proteasome core complex"/>
    <property type="evidence" value="ECO:0007669"/>
    <property type="project" value="InterPro"/>
</dbReference>
<dbReference type="FunFam" id="3.60.20.10:FF:000002">
    <property type="entry name" value="ATP-dependent protease subunit HslV"/>
    <property type="match status" value="1"/>
</dbReference>
<organism evidence="15 16">
    <name type="scientific">Anaerobiospirillum thomasii</name>
    <dbReference type="NCBI Taxonomy" id="179995"/>
    <lineage>
        <taxon>Bacteria</taxon>
        <taxon>Pseudomonadati</taxon>
        <taxon>Pseudomonadota</taxon>
        <taxon>Gammaproteobacteria</taxon>
        <taxon>Aeromonadales</taxon>
        <taxon>Succinivibrionaceae</taxon>
        <taxon>Anaerobiospirillum</taxon>
    </lineage>
</organism>
<keyword evidence="4 14" id="KW-0021">Allosteric enzyme</keyword>
<evidence type="ECO:0000256" key="5">
    <source>
        <dbReference type="ARBA" id="ARBA00022670"/>
    </source>
</evidence>
<dbReference type="PANTHER" id="PTHR32194:SF0">
    <property type="entry name" value="ATP-DEPENDENT PROTEASE SUBUNIT HSLV"/>
    <property type="match status" value="1"/>
</dbReference>
<accession>A0A2X0VHN4</accession>
<dbReference type="EMBL" id="UAPV01000001">
    <property type="protein sequence ID" value="SPT68978.1"/>
    <property type="molecule type" value="Genomic_DNA"/>
</dbReference>
<evidence type="ECO:0000256" key="10">
    <source>
        <dbReference type="ARBA" id="ARBA00052385"/>
    </source>
</evidence>
<evidence type="ECO:0000256" key="1">
    <source>
        <dbReference type="ARBA" id="ARBA00004496"/>
    </source>
</evidence>
<evidence type="ECO:0000256" key="8">
    <source>
        <dbReference type="ARBA" id="ARBA00022801"/>
    </source>
</evidence>
<comment type="similarity">
    <text evidence="2 14">Belongs to the peptidase T1B family. HslV subfamily.</text>
</comment>
<evidence type="ECO:0000313" key="16">
    <source>
        <dbReference type="Proteomes" id="UP000250086"/>
    </source>
</evidence>
<dbReference type="SUPFAM" id="SSF56235">
    <property type="entry name" value="N-terminal nucleophile aminohydrolases (Ntn hydrolases)"/>
    <property type="match status" value="1"/>
</dbReference>
<sequence length="175" mass="18674">MTTIVSVRRGNTVAVGGDGQVTMGQSTVLKGNALKVRRLFKNQVIAGFAGSTADAFTLLDLFEKKLEEHQGILERACVALVKSWRTDRALRKLEAILIVADKSASFLISGTGDVVKMDDDILATGSGGNYALAAARALCANTDLSAVDIVKKSLEIAGDICVFTNQNHVIETIEY</sequence>
<evidence type="ECO:0000256" key="4">
    <source>
        <dbReference type="ARBA" id="ARBA00022533"/>
    </source>
</evidence>
<dbReference type="InterPro" id="IPR022281">
    <property type="entry name" value="ATP-dep_Prtase_HsIV_su"/>
</dbReference>
<evidence type="ECO:0000256" key="7">
    <source>
        <dbReference type="ARBA" id="ARBA00022723"/>
    </source>
</evidence>
<keyword evidence="5 14" id="KW-0645">Protease</keyword>
<feature type="binding site" evidence="14">
    <location>
        <position position="164"/>
    </location>
    <ligand>
        <name>Na(+)</name>
        <dbReference type="ChEBI" id="CHEBI:29101"/>
    </ligand>
</feature>
<keyword evidence="6 14" id="KW-0888">Threonine protease</keyword>
<dbReference type="PIRSF" id="PIRSF039093">
    <property type="entry name" value="HslV"/>
    <property type="match status" value="1"/>
</dbReference>
<keyword evidence="7 14" id="KW-0479">Metal-binding</keyword>
<feature type="active site" evidence="14">
    <location>
        <position position="2"/>
    </location>
</feature>
<feature type="binding site" evidence="14">
    <location>
        <position position="158"/>
    </location>
    <ligand>
        <name>Na(+)</name>
        <dbReference type="ChEBI" id="CHEBI:29101"/>
    </ligand>
</feature>
<evidence type="ECO:0000256" key="11">
    <source>
        <dbReference type="ARBA" id="ARBA00064434"/>
    </source>
</evidence>
<dbReference type="AlphaFoldDB" id="A0A2X0VHN4"/>
<dbReference type="PROSITE" id="PS51476">
    <property type="entry name" value="PROTEASOME_BETA_2"/>
    <property type="match status" value="1"/>
</dbReference>
<dbReference type="NCBIfam" id="NF003964">
    <property type="entry name" value="PRK05456.1"/>
    <property type="match status" value="1"/>
</dbReference>
<dbReference type="PANTHER" id="PTHR32194">
    <property type="entry name" value="METALLOPROTEASE TLDD"/>
    <property type="match status" value="1"/>
</dbReference>
<dbReference type="EC" id="3.4.25.2" evidence="12 14"/>
<evidence type="ECO:0000256" key="12">
    <source>
        <dbReference type="ARBA" id="ARBA00066335"/>
    </source>
</evidence>
<protein>
    <recommendedName>
        <fullName evidence="13 14">ATP-dependent protease subunit HslV</fullName>
        <ecNumber evidence="12 14">3.4.25.2</ecNumber>
    </recommendedName>
</protein>
<dbReference type="Gene3D" id="3.60.20.10">
    <property type="entry name" value="Glutamine Phosphoribosylpyrophosphate, subunit 1, domain 1"/>
    <property type="match status" value="1"/>
</dbReference>
<evidence type="ECO:0000256" key="3">
    <source>
        <dbReference type="ARBA" id="ARBA00022490"/>
    </source>
</evidence>
<dbReference type="NCBIfam" id="TIGR03692">
    <property type="entry name" value="ATP_dep_HslV"/>
    <property type="match status" value="1"/>
</dbReference>
<evidence type="ECO:0000256" key="9">
    <source>
        <dbReference type="ARBA" id="ARBA00023053"/>
    </source>
</evidence>
<dbReference type="GO" id="GO:0051603">
    <property type="term" value="P:proteolysis involved in protein catabolic process"/>
    <property type="evidence" value="ECO:0007669"/>
    <property type="project" value="InterPro"/>
</dbReference>
<dbReference type="RefSeq" id="WP_113743181.1">
    <property type="nucleotide sequence ID" value="NZ_UAPV01000001.1"/>
</dbReference>
<evidence type="ECO:0000313" key="15">
    <source>
        <dbReference type="EMBL" id="SPT68978.1"/>
    </source>
</evidence>
<keyword evidence="16" id="KW-1185">Reference proteome</keyword>
<proteinExistence type="inferred from homology"/>
<dbReference type="Pfam" id="PF00227">
    <property type="entry name" value="Proteasome"/>
    <property type="match status" value="1"/>
</dbReference>
<keyword evidence="9 14" id="KW-0915">Sodium</keyword>
<comment type="subcellular location">
    <subcellularLocation>
        <location evidence="1 14">Cytoplasm</location>
    </subcellularLocation>
</comment>